<dbReference type="EC" id="4.2.1.9" evidence="2"/>
<dbReference type="EMBL" id="VSSQ01110472">
    <property type="protein sequence ID" value="MPN48295.1"/>
    <property type="molecule type" value="Genomic_DNA"/>
</dbReference>
<sequence length="93" mass="9912">MITDGRFSGTNNGCFVGHISPEAAEGGPIAIVENGDRIEIDVDKGSLNLLVSDEEIKKRLAKWTKPEPKIKKGYLALYAKLASSGAEGAVLKL</sequence>
<dbReference type="SUPFAM" id="SSF52016">
    <property type="entry name" value="LeuD/IlvD-like"/>
    <property type="match status" value="1"/>
</dbReference>
<dbReference type="InterPro" id="IPR042096">
    <property type="entry name" value="Dihydro-acid_dehy_C"/>
</dbReference>
<protein>
    <submittedName>
        <fullName evidence="2">Dihydroxy-acid dehydratase</fullName>
        <ecNumber evidence="2">4.2.1.9</ecNumber>
    </submittedName>
</protein>
<dbReference type="GO" id="GO:0005829">
    <property type="term" value="C:cytosol"/>
    <property type="evidence" value="ECO:0007669"/>
    <property type="project" value="TreeGrafter"/>
</dbReference>
<evidence type="ECO:0000313" key="2">
    <source>
        <dbReference type="EMBL" id="MPN48295.1"/>
    </source>
</evidence>
<proteinExistence type="predicted"/>
<dbReference type="GO" id="GO:0004160">
    <property type="term" value="F:dihydroxy-acid dehydratase activity"/>
    <property type="evidence" value="ECO:0007669"/>
    <property type="project" value="UniProtKB-EC"/>
</dbReference>
<organism evidence="2">
    <name type="scientific">bioreactor metagenome</name>
    <dbReference type="NCBI Taxonomy" id="1076179"/>
    <lineage>
        <taxon>unclassified sequences</taxon>
        <taxon>metagenomes</taxon>
        <taxon>ecological metagenomes</taxon>
    </lineage>
</organism>
<reference evidence="2" key="1">
    <citation type="submission" date="2019-08" db="EMBL/GenBank/DDBJ databases">
        <authorList>
            <person name="Kucharzyk K."/>
            <person name="Murdoch R.W."/>
            <person name="Higgins S."/>
            <person name="Loffler F."/>
        </authorList>
    </citation>
    <scope>NUCLEOTIDE SEQUENCE</scope>
</reference>
<dbReference type="PANTHER" id="PTHR43661:SF3">
    <property type="entry name" value="D-XYLONATE DEHYDRATASE YAGF-RELATED"/>
    <property type="match status" value="1"/>
</dbReference>
<gene>
    <name evidence="2" type="primary">ilvD_52</name>
    <name evidence="2" type="ORF">SDC9_195902</name>
</gene>
<dbReference type="Pfam" id="PF24877">
    <property type="entry name" value="ILV_EDD_C"/>
    <property type="match status" value="1"/>
</dbReference>
<evidence type="ECO:0000259" key="1">
    <source>
        <dbReference type="Pfam" id="PF24877"/>
    </source>
</evidence>
<dbReference type="AlphaFoldDB" id="A0A645IAK9"/>
<dbReference type="PANTHER" id="PTHR43661">
    <property type="entry name" value="D-XYLONATE DEHYDRATASE"/>
    <property type="match status" value="1"/>
</dbReference>
<name>A0A645IAK9_9ZZZZ</name>
<comment type="caution">
    <text evidence="2">The sequence shown here is derived from an EMBL/GenBank/DDBJ whole genome shotgun (WGS) entry which is preliminary data.</text>
</comment>
<dbReference type="Gene3D" id="3.50.30.80">
    <property type="entry name" value="IlvD/EDD C-terminal domain-like"/>
    <property type="match status" value="1"/>
</dbReference>
<keyword evidence="2" id="KW-0456">Lyase</keyword>
<accession>A0A645IAK9</accession>
<dbReference type="InterPro" id="IPR056740">
    <property type="entry name" value="ILV_EDD_C"/>
</dbReference>
<feature type="domain" description="Dihydroxy-acid/6-phosphogluconate dehydratase C-terminal" evidence="1">
    <location>
        <begin position="1"/>
        <end position="89"/>
    </location>
</feature>